<organism evidence="2 3">
    <name type="scientific">Aliivibrio wodanis</name>
    <dbReference type="NCBI Taxonomy" id="80852"/>
    <lineage>
        <taxon>Bacteria</taxon>
        <taxon>Pseudomonadati</taxon>
        <taxon>Pseudomonadota</taxon>
        <taxon>Gammaproteobacteria</taxon>
        <taxon>Vibrionales</taxon>
        <taxon>Vibrionaceae</taxon>
        <taxon>Aliivibrio</taxon>
    </lineage>
</organism>
<reference evidence="3" key="1">
    <citation type="submission" date="2014-09" db="EMBL/GenBank/DDBJ databases">
        <authorList>
            <person name="Hjerde E."/>
        </authorList>
    </citation>
    <scope>NUCLEOTIDE SEQUENCE [LARGE SCALE GENOMIC DNA]</scope>
    <source>
        <strain evidence="3">06/09/139</strain>
    </source>
</reference>
<dbReference type="STRING" id="80852.AWOD_I_0638"/>
<proteinExistence type="predicted"/>
<gene>
    <name evidence="2" type="ORF">AWOD_I_0638</name>
</gene>
<dbReference type="EMBL" id="LN554846">
    <property type="protein sequence ID" value="CED70732.1"/>
    <property type="molecule type" value="Genomic_DNA"/>
</dbReference>
<dbReference type="AlphaFoldDB" id="A0A090IKH9"/>
<feature type="domain" description="Retropepsin-like aspartic endopeptidase" evidence="1">
    <location>
        <begin position="6"/>
        <end position="141"/>
    </location>
</feature>
<name>A0A090IKH9_9GAMM</name>
<dbReference type="Gene3D" id="2.40.70.10">
    <property type="entry name" value="Acid Proteases"/>
    <property type="match status" value="1"/>
</dbReference>
<dbReference type="PANTHER" id="PTHR38037">
    <property type="entry name" value="ZN_PROTEASE DOMAIN-CONTAINING PROTEIN"/>
    <property type="match status" value="1"/>
</dbReference>
<dbReference type="PATRIC" id="fig|80852.17.peg.647"/>
<dbReference type="KEGG" id="awd:AWOD_I_0638"/>
<dbReference type="Proteomes" id="UP000032427">
    <property type="component" value="Chromosome 1"/>
</dbReference>
<dbReference type="GeneID" id="28540197"/>
<dbReference type="PANTHER" id="PTHR38037:SF1">
    <property type="entry name" value="ATP-DEPENDENT ZINC PROTEASE DOMAIN-CONTAINING PROTEIN-RELATED"/>
    <property type="match status" value="1"/>
</dbReference>
<evidence type="ECO:0000259" key="1">
    <source>
        <dbReference type="Pfam" id="PF05618"/>
    </source>
</evidence>
<evidence type="ECO:0000313" key="3">
    <source>
        <dbReference type="Proteomes" id="UP000032427"/>
    </source>
</evidence>
<sequence length="146" mass="17000">MTNKIMVGWRESLSLPELGIKLIKAKVDTGAKTSCLHAFKIEPFTKDSEAWVRFWIHPEKRNNDFVQICEAKIFDQRIVKSSSGQEEMRYVIKTMIRLAGQEWPIQITLSNRETMVFRMLLGRTSMQDRIVVDPSSSYLVDFEENL</sequence>
<protein>
    <recommendedName>
        <fullName evidence="1">Retropepsin-like aspartic endopeptidase domain-containing protein</fullName>
    </recommendedName>
</protein>
<dbReference type="InterPro" id="IPR008503">
    <property type="entry name" value="Asp_endopeptidase"/>
</dbReference>
<dbReference type="Pfam" id="PF05618">
    <property type="entry name" value="Zn_protease"/>
    <property type="match status" value="1"/>
</dbReference>
<dbReference type="OrthoDB" id="9782977at2"/>
<dbReference type="SUPFAM" id="SSF50630">
    <property type="entry name" value="Acid proteases"/>
    <property type="match status" value="1"/>
</dbReference>
<dbReference type="HOGENOM" id="CLU_099424_1_1_6"/>
<evidence type="ECO:0000313" key="2">
    <source>
        <dbReference type="EMBL" id="CED70732.1"/>
    </source>
</evidence>
<keyword evidence="3" id="KW-1185">Reference proteome</keyword>
<dbReference type="InterPro" id="IPR021109">
    <property type="entry name" value="Peptidase_aspartic_dom_sf"/>
</dbReference>
<accession>A0A090IKH9</accession>